<keyword evidence="2" id="KW-1185">Reference proteome</keyword>
<reference evidence="1" key="1">
    <citation type="submission" date="2022-10" db="EMBL/GenBank/DDBJ databases">
        <title>Genome Sequence of Xylaria curta.</title>
        <authorList>
            <person name="Buettner E."/>
        </authorList>
    </citation>
    <scope>NUCLEOTIDE SEQUENCE</scope>
    <source>
        <strain evidence="1">Babe10</strain>
    </source>
</reference>
<sequence length="144" mass="16626">MTAPKEHPDVVYALKMTLSQEGYDLEETSEESEFENFRDLQVQAIRKVGERLSRIEERGISDKALDWLKERIDWEKLATRAGYVDGAAAKMFWKELLNSHAYTEARSATQTPNVNTSHRRINVRVVDYTGDKVKEEDNDEYGVV</sequence>
<accession>A0ACC1PLA3</accession>
<dbReference type="EMBL" id="JAPDGR010000139">
    <property type="protein sequence ID" value="KAJ2995280.1"/>
    <property type="molecule type" value="Genomic_DNA"/>
</dbReference>
<evidence type="ECO:0000313" key="1">
    <source>
        <dbReference type="EMBL" id="KAJ2995280.1"/>
    </source>
</evidence>
<name>A0ACC1PLA3_9PEZI</name>
<gene>
    <name evidence="1" type="ORF">NUW58_g1311</name>
</gene>
<comment type="caution">
    <text evidence="1">The sequence shown here is derived from an EMBL/GenBank/DDBJ whole genome shotgun (WGS) entry which is preliminary data.</text>
</comment>
<proteinExistence type="predicted"/>
<organism evidence="1 2">
    <name type="scientific">Xylaria curta</name>
    <dbReference type="NCBI Taxonomy" id="42375"/>
    <lineage>
        <taxon>Eukaryota</taxon>
        <taxon>Fungi</taxon>
        <taxon>Dikarya</taxon>
        <taxon>Ascomycota</taxon>
        <taxon>Pezizomycotina</taxon>
        <taxon>Sordariomycetes</taxon>
        <taxon>Xylariomycetidae</taxon>
        <taxon>Xylariales</taxon>
        <taxon>Xylariaceae</taxon>
        <taxon>Xylaria</taxon>
    </lineage>
</organism>
<evidence type="ECO:0000313" key="2">
    <source>
        <dbReference type="Proteomes" id="UP001143856"/>
    </source>
</evidence>
<dbReference type="Proteomes" id="UP001143856">
    <property type="component" value="Unassembled WGS sequence"/>
</dbReference>
<protein>
    <submittedName>
        <fullName evidence="1">Uncharacterized protein</fullName>
    </submittedName>
</protein>